<gene>
    <name evidence="4" type="ORF">GCK72_001439</name>
</gene>
<reference evidence="4 5" key="1">
    <citation type="submission" date="2019-12" db="EMBL/GenBank/DDBJ databases">
        <title>Chromosome-level assembly of the Caenorhabditis remanei genome.</title>
        <authorList>
            <person name="Teterina A.A."/>
            <person name="Willis J.H."/>
            <person name="Phillips P.C."/>
        </authorList>
    </citation>
    <scope>NUCLEOTIDE SEQUENCE [LARGE SCALE GENOMIC DNA]</scope>
    <source>
        <strain evidence="4 5">PX506</strain>
        <tissue evidence="4">Whole organism</tissue>
    </source>
</reference>
<evidence type="ECO:0000256" key="1">
    <source>
        <dbReference type="ARBA" id="ARBA00004173"/>
    </source>
</evidence>
<proteinExistence type="predicted"/>
<evidence type="ECO:0000313" key="5">
    <source>
        <dbReference type="Proteomes" id="UP000483820"/>
    </source>
</evidence>
<dbReference type="CTD" id="9802946"/>
<sequence>MLSKQIIRSFLTRNRNFHKTIKSRVLSPGFSLEKEWTGRHVALGKLGLGGDYEWISAVQKKFIGGGYASAVDVDAAVCVAEQKDQVDDVIELLYKLRHSVKAAEKLESSEYALVRLLLKYQPETILTLANDPINYGVFLNQHLACIVIDHFINSSNIQSAARIVTWMIQQEELENELLNVLGLYVCAKWAELPVDQQTLELGGVEEEEDVNDDDIRTFKFPYLKNDSFDEHFDLTNPNHLIGKSLMWLSRDTSSLNKDLKSSLNALGAVLFEKLAEAESTISTSLPSVKHLVAERLKAKEGEEQSEDVKKILEKIGETQKSEEGQKLSDMVLEHLKTIQAAEEEKLCSEQVKLYSAWNERRQILAKSQAQKVLLRVRQDEIRAELKQLDEQEEQMSFFKNRLQWEKRAAENTQIDEESKERHKKRESAV</sequence>
<dbReference type="InterPro" id="IPR034913">
    <property type="entry name" value="mS27/PTCD2"/>
</dbReference>
<accession>A0A6A5HV23</accession>
<comment type="caution">
    <text evidence="4">The sequence shown here is derived from an EMBL/GenBank/DDBJ whole genome shotgun (WGS) entry which is preliminary data.</text>
</comment>
<evidence type="ECO:0000256" key="3">
    <source>
        <dbReference type="SAM" id="MobiDB-lite"/>
    </source>
</evidence>
<dbReference type="GeneID" id="9802946"/>
<dbReference type="InterPro" id="IPR019266">
    <property type="entry name" value="Ribosomal_mS27"/>
</dbReference>
<dbReference type="GO" id="GO:0005739">
    <property type="term" value="C:mitochondrion"/>
    <property type="evidence" value="ECO:0007669"/>
    <property type="project" value="UniProtKB-SubCell"/>
</dbReference>
<dbReference type="Proteomes" id="UP000483820">
    <property type="component" value="Chromosome I"/>
</dbReference>
<organism evidence="4 5">
    <name type="scientific">Caenorhabditis remanei</name>
    <name type="common">Caenorhabditis vulgaris</name>
    <dbReference type="NCBI Taxonomy" id="31234"/>
    <lineage>
        <taxon>Eukaryota</taxon>
        <taxon>Metazoa</taxon>
        <taxon>Ecdysozoa</taxon>
        <taxon>Nematoda</taxon>
        <taxon>Chromadorea</taxon>
        <taxon>Rhabditida</taxon>
        <taxon>Rhabditina</taxon>
        <taxon>Rhabditomorpha</taxon>
        <taxon>Rhabditoidea</taxon>
        <taxon>Rhabditidae</taxon>
        <taxon>Peloderinae</taxon>
        <taxon>Caenorhabditis</taxon>
    </lineage>
</organism>
<dbReference type="Pfam" id="PF10037">
    <property type="entry name" value="MRP-S27"/>
    <property type="match status" value="1"/>
</dbReference>
<feature type="region of interest" description="Disordered" evidence="3">
    <location>
        <begin position="409"/>
        <end position="429"/>
    </location>
</feature>
<dbReference type="RefSeq" id="XP_003105144.2">
    <property type="nucleotide sequence ID" value="XM_003105096.2"/>
</dbReference>
<protein>
    <submittedName>
        <fullName evidence="4">Uncharacterized protein</fullName>
    </submittedName>
</protein>
<name>A0A6A5HV23_CAERE</name>
<feature type="compositionally biased region" description="Basic and acidic residues" evidence="3">
    <location>
        <begin position="416"/>
        <end position="429"/>
    </location>
</feature>
<dbReference type="AlphaFoldDB" id="A0A6A5HV23"/>
<feature type="coiled-coil region" evidence="2">
    <location>
        <begin position="371"/>
        <end position="401"/>
    </location>
</feature>
<dbReference type="PANTHER" id="PTHR21393:SF0">
    <property type="entry name" value="SMALL RIBOSOMAL SUBUNIT PROTEIN MS27"/>
    <property type="match status" value="1"/>
</dbReference>
<evidence type="ECO:0000313" key="4">
    <source>
        <dbReference type="EMBL" id="KAF1769622.1"/>
    </source>
</evidence>
<dbReference type="KEGG" id="crq:GCK72_001439"/>
<keyword evidence="2" id="KW-0175">Coiled coil</keyword>
<dbReference type="EMBL" id="WUAV01000001">
    <property type="protein sequence ID" value="KAF1769622.1"/>
    <property type="molecule type" value="Genomic_DNA"/>
</dbReference>
<comment type="subcellular location">
    <subcellularLocation>
        <location evidence="1">Mitochondrion</location>
    </subcellularLocation>
</comment>
<evidence type="ECO:0000256" key="2">
    <source>
        <dbReference type="SAM" id="Coils"/>
    </source>
</evidence>
<dbReference type="PANTHER" id="PTHR21393">
    <property type="entry name" value="MITOCHONDRIAL 28S RIBOSOMAL PROTEIN S27"/>
    <property type="match status" value="1"/>
</dbReference>